<evidence type="ECO:0008006" key="4">
    <source>
        <dbReference type="Google" id="ProtNLM"/>
    </source>
</evidence>
<proteinExistence type="predicted"/>
<evidence type="ECO:0000313" key="3">
    <source>
        <dbReference type="Proteomes" id="UP000014680"/>
    </source>
</evidence>
<dbReference type="VEuPathDB" id="AmoebaDB:EIN_429750"/>
<protein>
    <recommendedName>
        <fullName evidence="4">BEACH domain-containing protein</fullName>
    </recommendedName>
</protein>
<accession>A0A0A1UGV6</accession>
<evidence type="ECO:0000313" key="2">
    <source>
        <dbReference type="EMBL" id="ELP95199.1"/>
    </source>
</evidence>
<dbReference type="Proteomes" id="UP000014680">
    <property type="component" value="Unassembled WGS sequence"/>
</dbReference>
<feature type="region of interest" description="Disordered" evidence="1">
    <location>
        <begin position="1025"/>
        <end position="1044"/>
    </location>
</feature>
<dbReference type="InterPro" id="IPR036372">
    <property type="entry name" value="BEACH_dom_sf"/>
</dbReference>
<dbReference type="EMBL" id="KB206168">
    <property type="protein sequence ID" value="ELP95199.1"/>
    <property type="molecule type" value="Genomic_DNA"/>
</dbReference>
<dbReference type="GeneID" id="14894114"/>
<evidence type="ECO:0000256" key="1">
    <source>
        <dbReference type="SAM" id="MobiDB-lite"/>
    </source>
</evidence>
<organism evidence="2 3">
    <name type="scientific">Entamoeba invadens IP1</name>
    <dbReference type="NCBI Taxonomy" id="370355"/>
    <lineage>
        <taxon>Eukaryota</taxon>
        <taxon>Amoebozoa</taxon>
        <taxon>Evosea</taxon>
        <taxon>Archamoebae</taxon>
        <taxon>Mastigamoebida</taxon>
        <taxon>Entamoebidae</taxon>
        <taxon>Entamoeba</taxon>
    </lineage>
</organism>
<dbReference type="RefSeq" id="XP_004261970.1">
    <property type="nucleotide sequence ID" value="XM_004261922.1"/>
</dbReference>
<reference evidence="2 3" key="1">
    <citation type="submission" date="2012-10" db="EMBL/GenBank/DDBJ databases">
        <authorList>
            <person name="Zafar N."/>
            <person name="Inman J."/>
            <person name="Hall N."/>
            <person name="Lorenzi H."/>
            <person name="Caler E."/>
        </authorList>
    </citation>
    <scope>NUCLEOTIDE SEQUENCE [LARGE SCALE GENOMIC DNA]</scope>
    <source>
        <strain evidence="2 3">IP1</strain>
    </source>
</reference>
<name>A0A0A1UGV6_ENTIV</name>
<feature type="compositionally biased region" description="Low complexity" evidence="1">
    <location>
        <begin position="1025"/>
        <end position="1041"/>
    </location>
</feature>
<sequence>MLSSTAITPCSGSVDQYNLLCGVQNSLPVDSKTYYYELKSNFYDVLRLYPTKEIFELFEKLIEIPVNYKALEPQLFSALLELIEKEQNDDVSKVLIRSAMKIAPFNLTQTNFQKIISYYKTLNPMQTSYLTGYLIESGLNQSIKGWYLFNGLNTTLSFITQLKSFPVTSFALSSQFQIDHIDTNATPYVFMFDATTIKITCMIDGSTKHLVIKRETIRKKVTNENKTVSSPSQKCYSTGMSFTKEYDTDVEIKIGVWNSVVIFCSEKHFVIQINDTQKVFDVLDHFQFNQNVVFHIGGKKNSVGSLFIGKISGIKMYSDCSDIKEIAERKWYDFDDWKVPQQEVQRGKLILNIGVVKEQSSNEEPFVRTFGTCENMAPYEGVLLYDVKTTYFVHPIVEFLQRKLTDIFGDENNILDLVRIITQIPKENIQSVIKLLFGVMVSERSVLECCVERHIITFMFDQLELVILNKSDEIIVEHIKLACGIMNMALNKMFLKMTFMRLFSLPYKLSALQQTVFIKEINGILPQERKFEIFKEVTCQEILKLLSGDMEIKTKVWMCQYMMSILDNEELLFDECLNLLNSDNWIVFYIITYFLNKNLTMYQIKLLPYIEQIHCKIKSQNELVARLCLQIWSEIGGKGKYETSVCSYGMYTTCLYLSYFMKPHIDEENPTLQDVDFQRAVNSGEHCSVLPYYLETLHPPFTTQEKEIITNIMKDIGSCRGTHNIYQIVSSVSTWADSLGKIVVEFIDDSEMPAVMKIFYNAMKVTKTHIKTVIDIVRLLLPDNKQFLKFLLSLISLYICEGECHIEVGVILSVVCLNTGYGIDPMTKSLLDEYELVDAYVTFLSLHWLSDEWVDYFNKEGYKDIYILFVRLFILHIKVLIMSGTFNVDQFKPICSFLNFIIPLIPQNVSLSFFVWYLHEVQSLFKILPNSLVLIEEDLLKPIPSIRCANKCFYENLKRIFDDFTFKNVLEREVEDHLKKHQEELKKIELSYFDEVVLLELPKTRTKQKTRSMSSLFKAINLISRSNSSSSPKTRNTPSPRQQQSILWQDGDMTNFKYLQFINEMEKQQIFPKICSDFSGSLEDIYFSSKLFPVIIFDTFNSRKENMKVKSIENVLGNFPQGWFCDLNSLKNSKFPENFAKTPRQCLQNMQVLLESPKISKTLHKWISATFLNYRKEKERNYTYNFDKLVNIFRCDFKVTKEPLYCDKLEFQKDKYRFLKIEMNNNNFCVITENSIQAVLLKHVKKGFVLGEVFHGCVQDVCAPTKEGIVMGKIGLKNVTIRDIVIKSGYVLRVCVCGYIIVIVTKDEIKFVTTEGSLIETIKGEYVLCVENSVVLLQSKICRNRILKWKNGNIQLDVTVDETILHLTAGKDVTYLLSSDEKIVCLDEAGNPYLSSQFKDVERVVDMKVMSCAMFDFVIIATQSEVSVLCNRHVELVHLATFEIEYCDGCAKRLVIPAEVSDSPENWVFCVITETENIEKTLLYRLDYVTLTKL</sequence>
<gene>
    <name evidence="2" type="ORF">EIN_429750</name>
</gene>
<dbReference type="OrthoDB" id="28698at2759"/>
<keyword evidence="3" id="KW-1185">Reference proteome</keyword>
<dbReference type="OMA" id="NDNIHHA"/>
<dbReference type="KEGG" id="eiv:EIN_429750"/>
<dbReference type="SUPFAM" id="SSF81837">
    <property type="entry name" value="BEACH domain"/>
    <property type="match status" value="1"/>
</dbReference>